<evidence type="ECO:0000256" key="2">
    <source>
        <dbReference type="PIRSR" id="PIRSR613078-1"/>
    </source>
</evidence>
<dbReference type="CDD" id="cd07067">
    <property type="entry name" value="HP_PGM_like"/>
    <property type="match status" value="1"/>
</dbReference>
<dbReference type="GO" id="GO:0004331">
    <property type="term" value="F:fructose-2,6-bisphosphate 2-phosphatase activity"/>
    <property type="evidence" value="ECO:0007669"/>
    <property type="project" value="TreeGrafter"/>
</dbReference>
<evidence type="ECO:0000313" key="6">
    <source>
        <dbReference type="Proteomes" id="UP000017559"/>
    </source>
</evidence>
<dbReference type="OrthoDB" id="354304at2759"/>
<dbReference type="InterPro" id="IPR051695">
    <property type="entry name" value="Phosphoglycerate_Mutase"/>
</dbReference>
<reference evidence="5 6" key="1">
    <citation type="journal article" date="2014" name="BMC Genomics">
        <title>Genome and secretome analysis of the hemibiotrophic fungal pathogen, Moniliophthora roreri, which causes frosty pod rot disease of cacao: mechanisms of the biotrophic and necrotrophic phases.</title>
        <authorList>
            <person name="Meinhardt L.W."/>
            <person name="Costa G.G.L."/>
            <person name="Thomazella D.P.T."/>
            <person name="Teixeira P.J.P.L."/>
            <person name="Carazzolle M.F."/>
            <person name="Schuster S.C."/>
            <person name="Carlson J.E."/>
            <person name="Guiltinan M.J."/>
            <person name="Mieczkowski P."/>
            <person name="Farmer A."/>
            <person name="Ramaraj T."/>
            <person name="Crozier J."/>
            <person name="Davis R.E."/>
            <person name="Shao J."/>
            <person name="Melnick R.L."/>
            <person name="Pereira G.A.G."/>
            <person name="Bailey B.A."/>
        </authorList>
    </citation>
    <scope>NUCLEOTIDE SEQUENCE [LARGE SCALE GENOMIC DNA]</scope>
    <source>
        <strain evidence="5 6">MCA 2997</strain>
    </source>
</reference>
<dbReference type="Pfam" id="PF00300">
    <property type="entry name" value="His_Phos_1"/>
    <property type="match status" value="1"/>
</dbReference>
<comment type="caution">
    <text evidence="5">The sequence shown here is derived from an EMBL/GenBank/DDBJ whole genome shotgun (WGS) entry which is preliminary data.</text>
</comment>
<protein>
    <submittedName>
        <fullName evidence="5">Phosphoglycerate mutase</fullName>
    </submittedName>
</protein>
<dbReference type="Proteomes" id="UP000017559">
    <property type="component" value="Unassembled WGS sequence"/>
</dbReference>
<accession>V2WLQ5</accession>
<dbReference type="PANTHER" id="PTHR46517:SF1">
    <property type="entry name" value="FRUCTOSE-2,6-BISPHOSPHATASE TIGAR"/>
    <property type="match status" value="1"/>
</dbReference>
<dbReference type="GO" id="GO:0005829">
    <property type="term" value="C:cytosol"/>
    <property type="evidence" value="ECO:0007669"/>
    <property type="project" value="TreeGrafter"/>
</dbReference>
<dbReference type="Gene3D" id="3.40.50.1240">
    <property type="entry name" value="Phosphoglycerate mutase-like"/>
    <property type="match status" value="1"/>
</dbReference>
<feature type="binding site" evidence="3">
    <location>
        <begin position="8"/>
        <end position="15"/>
    </location>
    <ligand>
        <name>substrate</name>
    </ligand>
</feature>
<dbReference type="InterPro" id="IPR029033">
    <property type="entry name" value="His_PPase_superfam"/>
</dbReference>
<gene>
    <name evidence="5" type="ORF">Moror_15368</name>
</gene>
<name>V2WLQ5_MONRO</name>
<feature type="active site" description="Proton donor/acceptor" evidence="2">
    <location>
        <position position="86"/>
    </location>
</feature>
<evidence type="ECO:0000256" key="3">
    <source>
        <dbReference type="PIRSR" id="PIRSR613078-2"/>
    </source>
</evidence>
<keyword evidence="6" id="KW-1185">Reference proteome</keyword>
<feature type="active site" description="Tele-phosphohistidine intermediate" evidence="2">
    <location>
        <position position="9"/>
    </location>
</feature>
<dbReference type="GO" id="GO:0043456">
    <property type="term" value="P:regulation of pentose-phosphate shunt"/>
    <property type="evidence" value="ECO:0007669"/>
    <property type="project" value="TreeGrafter"/>
</dbReference>
<proteinExistence type="predicted"/>
<dbReference type="KEGG" id="mrr:Moror_15368"/>
<dbReference type="InterPro" id="IPR013078">
    <property type="entry name" value="His_Pase_superF_clade-1"/>
</dbReference>
<dbReference type="GO" id="GO:0045820">
    <property type="term" value="P:negative regulation of glycolytic process"/>
    <property type="evidence" value="ECO:0007669"/>
    <property type="project" value="TreeGrafter"/>
</dbReference>
<feature type="site" description="Transition state stabilizer" evidence="4">
    <location>
        <position position="165"/>
    </location>
</feature>
<keyword evidence="1" id="KW-0378">Hydrolase</keyword>
<dbReference type="STRING" id="1381753.V2WLQ5"/>
<sequence length="241" mass="26743">MLTVTFIRHGESLDNLRSIWAGWKDAPLSDLGRKQAAAAGRYFSTTPFKAIYASPLLRAHATAQAVRDANTATPDLPITANPKLREQHFGVAEGNKWVIDLPERYSSSEEAFKDKVYPVLYERHEKFPEGETLDDLARRSEEAIAECVLPHMKAGEEGHIILASHGLAISELVAALLRLDPDADKNVDYRGLVNTGWTRAVVQAKVGLVSDFGFIVFTLYGPGFEYHPANSQCTDYRCEHS</sequence>
<dbReference type="HOGENOM" id="CLU_033323_0_1_1"/>
<dbReference type="EMBL" id="AWSO01000744">
    <property type="protein sequence ID" value="ESK87778.1"/>
    <property type="molecule type" value="Genomic_DNA"/>
</dbReference>
<feature type="binding site" evidence="3">
    <location>
        <position position="58"/>
    </location>
    <ligand>
        <name>substrate</name>
    </ligand>
</feature>
<dbReference type="PANTHER" id="PTHR46517">
    <property type="entry name" value="FRUCTOSE-2,6-BISPHOSPHATASE TIGAR"/>
    <property type="match status" value="1"/>
</dbReference>
<organism evidence="5 6">
    <name type="scientific">Moniliophthora roreri (strain MCA 2997)</name>
    <name type="common">Cocoa frosty pod rot fungus</name>
    <name type="synonym">Crinipellis roreri</name>
    <dbReference type="NCBI Taxonomy" id="1381753"/>
    <lineage>
        <taxon>Eukaryota</taxon>
        <taxon>Fungi</taxon>
        <taxon>Dikarya</taxon>
        <taxon>Basidiomycota</taxon>
        <taxon>Agaricomycotina</taxon>
        <taxon>Agaricomycetes</taxon>
        <taxon>Agaricomycetidae</taxon>
        <taxon>Agaricales</taxon>
        <taxon>Marasmiineae</taxon>
        <taxon>Marasmiaceae</taxon>
        <taxon>Moniliophthora</taxon>
    </lineage>
</organism>
<evidence type="ECO:0000256" key="4">
    <source>
        <dbReference type="PIRSR" id="PIRSR613078-3"/>
    </source>
</evidence>
<evidence type="ECO:0000256" key="1">
    <source>
        <dbReference type="ARBA" id="ARBA00022801"/>
    </source>
</evidence>
<evidence type="ECO:0000313" key="5">
    <source>
        <dbReference type="EMBL" id="ESK87778.1"/>
    </source>
</evidence>
<dbReference type="SUPFAM" id="SSF53254">
    <property type="entry name" value="Phosphoglycerate mutase-like"/>
    <property type="match status" value="1"/>
</dbReference>
<dbReference type="AlphaFoldDB" id="V2WLQ5"/>
<dbReference type="SMART" id="SM00855">
    <property type="entry name" value="PGAM"/>
    <property type="match status" value="1"/>
</dbReference>